<name>A0A143PYT4_LUTPR</name>
<dbReference type="RefSeq" id="WP_157899897.1">
    <property type="nucleotide sequence ID" value="NZ_CP015136.1"/>
</dbReference>
<keyword evidence="3" id="KW-1185">Reference proteome</keyword>
<feature type="chain" id="PRO_5007512154" description="DUF4412 domain-containing protein" evidence="1">
    <location>
        <begin position="22"/>
        <end position="263"/>
    </location>
</feature>
<reference evidence="2 3" key="1">
    <citation type="journal article" date="2016" name="Genome Announc.">
        <title>First Complete Genome Sequence of a Subdivision 6 Acidobacterium Strain.</title>
        <authorList>
            <person name="Huang S."/>
            <person name="Vieira S."/>
            <person name="Bunk B."/>
            <person name="Riedel T."/>
            <person name="Sproer C."/>
            <person name="Overmann J."/>
        </authorList>
    </citation>
    <scope>NUCLEOTIDE SEQUENCE [LARGE SCALE GENOMIC DNA]</scope>
    <source>
        <strain evidence="3">DSM 100886 HEG_-6_39</strain>
    </source>
</reference>
<protein>
    <recommendedName>
        <fullName evidence="4">DUF4412 domain-containing protein</fullName>
    </recommendedName>
</protein>
<dbReference type="PROSITE" id="PS51257">
    <property type="entry name" value="PROKAR_LIPOPROTEIN"/>
    <property type="match status" value="1"/>
</dbReference>
<dbReference type="Proteomes" id="UP000076079">
    <property type="component" value="Chromosome"/>
</dbReference>
<reference evidence="3" key="2">
    <citation type="submission" date="2016-04" db="EMBL/GenBank/DDBJ databases">
        <title>First Complete Genome Sequence of a Subdivision 6 Acidobacterium.</title>
        <authorList>
            <person name="Huang S."/>
            <person name="Vieira S."/>
            <person name="Bunk B."/>
            <person name="Riedel T."/>
            <person name="Sproeer C."/>
            <person name="Overmann J."/>
        </authorList>
    </citation>
    <scope>NUCLEOTIDE SEQUENCE [LARGE SCALE GENOMIC DNA]</scope>
    <source>
        <strain evidence="3">DSM 100886 HEG_-6_39</strain>
    </source>
</reference>
<evidence type="ECO:0008006" key="4">
    <source>
        <dbReference type="Google" id="ProtNLM"/>
    </source>
</evidence>
<gene>
    <name evidence="2" type="ORF">LuPra_06223</name>
</gene>
<evidence type="ECO:0000313" key="3">
    <source>
        <dbReference type="Proteomes" id="UP000076079"/>
    </source>
</evidence>
<evidence type="ECO:0000256" key="1">
    <source>
        <dbReference type="SAM" id="SignalP"/>
    </source>
</evidence>
<dbReference type="AlphaFoldDB" id="A0A143PYT4"/>
<dbReference type="KEGG" id="abac:LuPra_06223"/>
<feature type="signal peptide" evidence="1">
    <location>
        <begin position="1"/>
        <end position="21"/>
    </location>
</feature>
<evidence type="ECO:0000313" key="2">
    <source>
        <dbReference type="EMBL" id="AMY12939.1"/>
    </source>
</evidence>
<organism evidence="2 3">
    <name type="scientific">Luteitalea pratensis</name>
    <dbReference type="NCBI Taxonomy" id="1855912"/>
    <lineage>
        <taxon>Bacteria</taxon>
        <taxon>Pseudomonadati</taxon>
        <taxon>Acidobacteriota</taxon>
        <taxon>Vicinamibacteria</taxon>
        <taxon>Vicinamibacterales</taxon>
        <taxon>Vicinamibacteraceae</taxon>
        <taxon>Luteitalea</taxon>
    </lineage>
</organism>
<accession>A0A143PYT4</accession>
<dbReference type="OrthoDB" id="9671537at2"/>
<sequence precursor="true">MRLRTAVVALALVACADAASADVKMVAQMTGKMMGRSPSGETVTYIKGAKMRTDQTMGGNQLSTIMDVEAGELISINHKNKEVEIWNIADLAKTMQSTGIAASGVDVKITPNGTSKEIAGYKADGHDMTVSVKSQMAEGMAMTVTISGPAYLSTDAPGAKDYASFYVAAADKGFFFGDPRAAKAQPGNAKGMMALYRTMAEKGIPLESRQVIKLSGDGPMAGIFAKMGGGEINSTVTSVSAEPLGDDIFAVPAGYKVKRQKLD</sequence>
<proteinExistence type="predicted"/>
<keyword evidence="1" id="KW-0732">Signal</keyword>
<dbReference type="STRING" id="1855912.LuPra_06223"/>
<dbReference type="EMBL" id="CP015136">
    <property type="protein sequence ID" value="AMY12939.1"/>
    <property type="molecule type" value="Genomic_DNA"/>
</dbReference>